<reference evidence="2 3" key="1">
    <citation type="journal article" date="2017" name="Curr. Microbiol.">
        <title>Mucilaginibacter ginsenosidivorans sp. nov., Isolated from Soil of Ginseng Field.</title>
        <authorList>
            <person name="Kim M.M."/>
            <person name="Siddiqi M.Z."/>
            <person name="Im W.T."/>
        </authorList>
    </citation>
    <scope>NUCLEOTIDE SEQUENCE [LARGE SCALE GENOMIC DNA]</scope>
    <source>
        <strain evidence="2 3">Gsoil 3017</strain>
    </source>
</reference>
<gene>
    <name evidence="2" type="ORF">FRZ54_04570</name>
</gene>
<accession>A0A5B8US23</accession>
<dbReference type="InterPro" id="IPR036513">
    <property type="entry name" value="STAS_dom_sf"/>
</dbReference>
<dbReference type="CDD" id="cd07043">
    <property type="entry name" value="STAS_anti-anti-sigma_factors"/>
    <property type="match status" value="1"/>
</dbReference>
<dbReference type="RefSeq" id="WP_147030464.1">
    <property type="nucleotide sequence ID" value="NZ_CP042436.1"/>
</dbReference>
<dbReference type="Pfam" id="PF01740">
    <property type="entry name" value="STAS"/>
    <property type="match status" value="1"/>
</dbReference>
<dbReference type="PANTHER" id="PTHR33495:SF2">
    <property type="entry name" value="ANTI-SIGMA FACTOR ANTAGONIST TM_1081-RELATED"/>
    <property type="match status" value="1"/>
</dbReference>
<protein>
    <submittedName>
        <fullName evidence="2">STAS domain-containing protein</fullName>
    </submittedName>
</protein>
<dbReference type="PROSITE" id="PS50801">
    <property type="entry name" value="STAS"/>
    <property type="match status" value="1"/>
</dbReference>
<sequence length="114" mass="12916">MIQVSKEGPKFVIADVTITEANLSNSDQFKAELVSLLDQHKKIIILDLQELKYVDSAFLGALVSALKYAISLKLDIVLTGLRNDIRDLIKLIRLDKVFKIYNYAEEAQFAVNKF</sequence>
<name>A0A5B8US23_9SPHI</name>
<dbReference type="OrthoDB" id="9796076at2"/>
<dbReference type="SUPFAM" id="SSF52091">
    <property type="entry name" value="SpoIIaa-like"/>
    <property type="match status" value="1"/>
</dbReference>
<dbReference type="KEGG" id="mgin:FRZ54_04570"/>
<dbReference type="Gene3D" id="3.30.750.24">
    <property type="entry name" value="STAS domain"/>
    <property type="match status" value="1"/>
</dbReference>
<dbReference type="EMBL" id="CP042436">
    <property type="protein sequence ID" value="QEC61887.1"/>
    <property type="molecule type" value="Genomic_DNA"/>
</dbReference>
<evidence type="ECO:0000313" key="3">
    <source>
        <dbReference type="Proteomes" id="UP000321479"/>
    </source>
</evidence>
<dbReference type="GO" id="GO:0043856">
    <property type="term" value="F:anti-sigma factor antagonist activity"/>
    <property type="evidence" value="ECO:0007669"/>
    <property type="project" value="TreeGrafter"/>
</dbReference>
<keyword evidence="3" id="KW-1185">Reference proteome</keyword>
<dbReference type="AlphaFoldDB" id="A0A5B8US23"/>
<dbReference type="Proteomes" id="UP000321479">
    <property type="component" value="Chromosome"/>
</dbReference>
<proteinExistence type="predicted"/>
<evidence type="ECO:0000313" key="2">
    <source>
        <dbReference type="EMBL" id="QEC61887.1"/>
    </source>
</evidence>
<organism evidence="2 3">
    <name type="scientific">Mucilaginibacter ginsenosidivorans</name>
    <dbReference type="NCBI Taxonomy" id="398053"/>
    <lineage>
        <taxon>Bacteria</taxon>
        <taxon>Pseudomonadati</taxon>
        <taxon>Bacteroidota</taxon>
        <taxon>Sphingobacteriia</taxon>
        <taxon>Sphingobacteriales</taxon>
        <taxon>Sphingobacteriaceae</taxon>
        <taxon>Mucilaginibacter</taxon>
    </lineage>
</organism>
<feature type="domain" description="STAS" evidence="1">
    <location>
        <begin position="20"/>
        <end position="114"/>
    </location>
</feature>
<dbReference type="PANTHER" id="PTHR33495">
    <property type="entry name" value="ANTI-SIGMA FACTOR ANTAGONIST TM_1081-RELATED-RELATED"/>
    <property type="match status" value="1"/>
</dbReference>
<evidence type="ECO:0000259" key="1">
    <source>
        <dbReference type="PROSITE" id="PS50801"/>
    </source>
</evidence>
<dbReference type="InterPro" id="IPR002645">
    <property type="entry name" value="STAS_dom"/>
</dbReference>